<reference evidence="16" key="2">
    <citation type="submission" date="2025-08" db="UniProtKB">
        <authorList>
            <consortium name="RefSeq"/>
        </authorList>
    </citation>
    <scope>IDENTIFICATION</scope>
    <source>
        <tissue evidence="16">Etiolated seedlings</tissue>
    </source>
</reference>
<accession>A0A1S2YCJ5</accession>
<comment type="similarity">
    <text evidence="11">Belongs to the RING-type zinc finger family. ATL subfamily.</text>
</comment>
<dbReference type="PROSITE" id="PS50089">
    <property type="entry name" value="ZF_RING_2"/>
    <property type="match status" value="1"/>
</dbReference>
<keyword evidence="15" id="KW-1185">Reference proteome</keyword>
<keyword evidence="8" id="KW-0862">Zinc</keyword>
<evidence type="ECO:0000256" key="13">
    <source>
        <dbReference type="SAM" id="Phobius"/>
    </source>
</evidence>
<protein>
    <recommendedName>
        <fullName evidence="3">RING-type E3 ubiquitin transferase</fullName>
        <ecNumber evidence="3">2.3.2.27</ecNumber>
    </recommendedName>
</protein>
<name>A0A1S2YCJ5_CICAR</name>
<keyword evidence="7" id="KW-0833">Ubl conjugation pathway</keyword>
<dbReference type="Gene3D" id="3.30.40.10">
    <property type="entry name" value="Zinc/RING finger domain, C3HC4 (zinc finger)"/>
    <property type="match status" value="1"/>
</dbReference>
<keyword evidence="6" id="KW-0479">Metal-binding</keyword>
<feature type="domain" description="RING-type" evidence="14">
    <location>
        <begin position="115"/>
        <end position="157"/>
    </location>
</feature>
<dbReference type="EC" id="2.3.2.27" evidence="3"/>
<dbReference type="GO" id="GO:0016020">
    <property type="term" value="C:membrane"/>
    <property type="evidence" value="ECO:0007669"/>
    <property type="project" value="UniProtKB-SubCell"/>
</dbReference>
<evidence type="ECO:0000256" key="9">
    <source>
        <dbReference type="ARBA" id="ARBA00022989"/>
    </source>
</evidence>
<sequence>MTLHHHLRRLLRNTNSSSTSAPDSNSSDSSIDPSYFFTNMVFIFVALLCAIIFSFGLHSIVKFALKCIKGRFASETQDETIVHLASMSVKKSALNNIPVVVYGSGTTTSFEAIDCPICLGEFMDGEKVRVLLKCNHGFHVGCVDKWLLSHSSCPICRQSLVMYPTSSEVGS</sequence>
<evidence type="ECO:0000256" key="8">
    <source>
        <dbReference type="ARBA" id="ARBA00022833"/>
    </source>
</evidence>
<evidence type="ECO:0000313" key="16">
    <source>
        <dbReference type="RefSeq" id="XP_004502830.1"/>
    </source>
</evidence>
<dbReference type="OrthoDB" id="8062037at2759"/>
<dbReference type="AlphaFoldDB" id="A0A1S2YCJ5"/>
<keyword evidence="10 13" id="KW-0472">Membrane</keyword>
<dbReference type="GO" id="GO:0061630">
    <property type="term" value="F:ubiquitin protein ligase activity"/>
    <property type="evidence" value="ECO:0007669"/>
    <property type="project" value="UniProtKB-EC"/>
</dbReference>
<dbReference type="GO" id="GO:0008270">
    <property type="term" value="F:zinc ion binding"/>
    <property type="evidence" value="ECO:0007669"/>
    <property type="project" value="UniProtKB-KW"/>
</dbReference>
<evidence type="ECO:0000256" key="4">
    <source>
        <dbReference type="ARBA" id="ARBA00022679"/>
    </source>
</evidence>
<gene>
    <name evidence="16" type="primary">LOC101508881</name>
</gene>
<evidence type="ECO:0000256" key="1">
    <source>
        <dbReference type="ARBA" id="ARBA00000900"/>
    </source>
</evidence>
<keyword evidence="4" id="KW-0808">Transferase</keyword>
<dbReference type="GO" id="GO:0016567">
    <property type="term" value="P:protein ubiquitination"/>
    <property type="evidence" value="ECO:0007669"/>
    <property type="project" value="InterPro"/>
</dbReference>
<keyword evidence="9 13" id="KW-1133">Transmembrane helix</keyword>
<keyword evidence="5 13" id="KW-0812">Transmembrane</keyword>
<dbReference type="InterPro" id="IPR013083">
    <property type="entry name" value="Znf_RING/FYVE/PHD"/>
</dbReference>
<dbReference type="Proteomes" id="UP000087171">
    <property type="component" value="Chromosome Ca5"/>
</dbReference>
<evidence type="ECO:0000256" key="6">
    <source>
        <dbReference type="ARBA" id="ARBA00022723"/>
    </source>
</evidence>
<dbReference type="Pfam" id="PF13639">
    <property type="entry name" value="zf-RING_2"/>
    <property type="match status" value="1"/>
</dbReference>
<dbReference type="eggNOG" id="KOG0800">
    <property type="taxonomic scope" value="Eukaryota"/>
</dbReference>
<dbReference type="PANTHER" id="PTHR46905">
    <property type="entry name" value="RING-H2 FINGER PROTEIN ATL78"/>
    <property type="match status" value="1"/>
</dbReference>
<organism evidence="15 16">
    <name type="scientific">Cicer arietinum</name>
    <name type="common">Chickpea</name>
    <name type="synonym">Garbanzo</name>
    <dbReference type="NCBI Taxonomy" id="3827"/>
    <lineage>
        <taxon>Eukaryota</taxon>
        <taxon>Viridiplantae</taxon>
        <taxon>Streptophyta</taxon>
        <taxon>Embryophyta</taxon>
        <taxon>Tracheophyta</taxon>
        <taxon>Spermatophyta</taxon>
        <taxon>Magnoliopsida</taxon>
        <taxon>eudicotyledons</taxon>
        <taxon>Gunneridae</taxon>
        <taxon>Pentapetalae</taxon>
        <taxon>rosids</taxon>
        <taxon>fabids</taxon>
        <taxon>Fabales</taxon>
        <taxon>Fabaceae</taxon>
        <taxon>Papilionoideae</taxon>
        <taxon>50 kb inversion clade</taxon>
        <taxon>NPAAA clade</taxon>
        <taxon>Hologalegina</taxon>
        <taxon>IRL clade</taxon>
        <taxon>Cicereae</taxon>
        <taxon>Cicer</taxon>
    </lineage>
</organism>
<reference evidence="15" key="1">
    <citation type="journal article" date="2013" name="Nat. Biotechnol.">
        <title>Draft genome sequence of chickpea (Cicer arietinum) provides a resource for trait improvement.</title>
        <authorList>
            <person name="Varshney R.K."/>
            <person name="Song C."/>
            <person name="Saxena R.K."/>
            <person name="Azam S."/>
            <person name="Yu S."/>
            <person name="Sharpe A.G."/>
            <person name="Cannon S."/>
            <person name="Baek J."/>
            <person name="Rosen B.D."/>
            <person name="Tar'an B."/>
            <person name="Millan T."/>
            <person name="Zhang X."/>
            <person name="Ramsay L.D."/>
            <person name="Iwata A."/>
            <person name="Wang Y."/>
            <person name="Nelson W."/>
            <person name="Farmer A.D."/>
            <person name="Gaur P.M."/>
            <person name="Soderlund C."/>
            <person name="Penmetsa R.V."/>
            <person name="Xu C."/>
            <person name="Bharti A.K."/>
            <person name="He W."/>
            <person name="Winter P."/>
            <person name="Zhao S."/>
            <person name="Hane J.K."/>
            <person name="Carrasquilla-Garcia N."/>
            <person name="Condie J.A."/>
            <person name="Upadhyaya H.D."/>
            <person name="Luo M.C."/>
            <person name="Thudi M."/>
            <person name="Gowda C.L."/>
            <person name="Singh N.P."/>
            <person name="Lichtenzveig J."/>
            <person name="Gali K.K."/>
            <person name="Rubio J."/>
            <person name="Nadarajan N."/>
            <person name="Dolezel J."/>
            <person name="Bansal K.C."/>
            <person name="Xu X."/>
            <person name="Edwards D."/>
            <person name="Zhang G."/>
            <person name="Kahl G."/>
            <person name="Gil J."/>
            <person name="Singh K.B."/>
            <person name="Datta S.K."/>
            <person name="Jackson S.A."/>
            <person name="Wang J."/>
            <person name="Cook D.R."/>
        </authorList>
    </citation>
    <scope>NUCLEOTIDE SEQUENCE [LARGE SCALE GENOMIC DNA]</scope>
    <source>
        <strain evidence="15">cv. CDC Frontier</strain>
    </source>
</reference>
<dbReference type="SUPFAM" id="SSF57850">
    <property type="entry name" value="RING/U-box"/>
    <property type="match status" value="1"/>
</dbReference>
<dbReference type="InterPro" id="IPR044602">
    <property type="entry name" value="ATL10/ATL72-79-like"/>
</dbReference>
<evidence type="ECO:0000256" key="10">
    <source>
        <dbReference type="ARBA" id="ARBA00023136"/>
    </source>
</evidence>
<keyword evidence="12" id="KW-0863">Zinc-finger</keyword>
<dbReference type="InterPro" id="IPR001841">
    <property type="entry name" value="Znf_RING"/>
</dbReference>
<comment type="subcellular location">
    <subcellularLocation>
        <location evidence="2">Membrane</location>
        <topology evidence="2">Single-pass membrane protein</topology>
    </subcellularLocation>
</comment>
<evidence type="ECO:0000256" key="5">
    <source>
        <dbReference type="ARBA" id="ARBA00022692"/>
    </source>
</evidence>
<evidence type="ECO:0000256" key="3">
    <source>
        <dbReference type="ARBA" id="ARBA00012483"/>
    </source>
</evidence>
<dbReference type="PANTHER" id="PTHR46905:SF21">
    <property type="entry name" value="RING-TYPE E3 UBIQUITIN TRANSFERASE"/>
    <property type="match status" value="1"/>
</dbReference>
<evidence type="ECO:0000256" key="7">
    <source>
        <dbReference type="ARBA" id="ARBA00022786"/>
    </source>
</evidence>
<proteinExistence type="inferred from homology"/>
<evidence type="ECO:0000256" key="11">
    <source>
        <dbReference type="ARBA" id="ARBA00024209"/>
    </source>
</evidence>
<evidence type="ECO:0000256" key="12">
    <source>
        <dbReference type="PROSITE-ProRule" id="PRU00175"/>
    </source>
</evidence>
<evidence type="ECO:0000313" key="15">
    <source>
        <dbReference type="Proteomes" id="UP000087171"/>
    </source>
</evidence>
<evidence type="ECO:0000256" key="2">
    <source>
        <dbReference type="ARBA" id="ARBA00004167"/>
    </source>
</evidence>
<feature type="transmembrane region" description="Helical" evidence="13">
    <location>
        <begin position="35"/>
        <end position="61"/>
    </location>
</feature>
<dbReference type="RefSeq" id="XP_004502830.1">
    <property type="nucleotide sequence ID" value="XM_004502773.3"/>
</dbReference>
<dbReference type="PaxDb" id="3827-XP_004502830.1"/>
<comment type="catalytic activity">
    <reaction evidence="1">
        <text>S-ubiquitinyl-[E2 ubiquitin-conjugating enzyme]-L-cysteine + [acceptor protein]-L-lysine = [E2 ubiquitin-conjugating enzyme]-L-cysteine + N(6)-ubiquitinyl-[acceptor protein]-L-lysine.</text>
        <dbReference type="EC" id="2.3.2.27"/>
    </reaction>
</comment>
<dbReference type="SMART" id="SM00184">
    <property type="entry name" value="RING"/>
    <property type="match status" value="1"/>
</dbReference>
<evidence type="ECO:0000259" key="14">
    <source>
        <dbReference type="PROSITE" id="PS50089"/>
    </source>
</evidence>
<dbReference type="CDD" id="cd16461">
    <property type="entry name" value="RING-H2_EL5-like"/>
    <property type="match status" value="1"/>
</dbReference>